<proteinExistence type="inferred from homology"/>
<gene>
    <name evidence="7" type="ORF">S01H4_30699</name>
</gene>
<comment type="similarity">
    <text evidence="1">Belongs to the TFIIB family.</text>
</comment>
<name>X1BTP5_9ZZZZ</name>
<keyword evidence="3" id="KW-0677">Repeat</keyword>
<dbReference type="AlphaFoldDB" id="X1BTP5"/>
<reference evidence="7" key="1">
    <citation type="journal article" date="2014" name="Front. Microbiol.">
        <title>High frequency of phylogenetically diverse reductive dehalogenase-homologous genes in deep subseafloor sedimentary metagenomes.</title>
        <authorList>
            <person name="Kawai M."/>
            <person name="Futagami T."/>
            <person name="Toyoda A."/>
            <person name="Takaki Y."/>
            <person name="Nishi S."/>
            <person name="Hori S."/>
            <person name="Arai W."/>
            <person name="Tsubouchi T."/>
            <person name="Morono Y."/>
            <person name="Uchiyama I."/>
            <person name="Ito T."/>
            <person name="Fujiyama A."/>
            <person name="Inagaki F."/>
            <person name="Takami H."/>
        </authorList>
    </citation>
    <scope>NUCLEOTIDE SEQUENCE</scope>
    <source>
        <strain evidence="7">Expedition CK06-06</strain>
    </source>
</reference>
<evidence type="ECO:0000313" key="7">
    <source>
        <dbReference type="EMBL" id="GAG75496.1"/>
    </source>
</evidence>
<keyword evidence="4" id="KW-0805">Transcription regulation</keyword>
<dbReference type="PANTHER" id="PTHR11618">
    <property type="entry name" value="TRANSCRIPTION INITIATION FACTOR IIB-RELATED"/>
    <property type="match status" value="1"/>
</dbReference>
<comment type="caution">
    <text evidence="7">The sequence shown here is derived from an EMBL/GenBank/DDBJ whole genome shotgun (WGS) entry which is preliminary data.</text>
</comment>
<evidence type="ECO:0000256" key="2">
    <source>
        <dbReference type="ARBA" id="ARBA00013932"/>
    </source>
</evidence>
<dbReference type="InterPro" id="IPR036915">
    <property type="entry name" value="Cyclin-like_sf"/>
</dbReference>
<protein>
    <recommendedName>
        <fullName evidence="2">Transcription initiation factor IIB</fullName>
    </recommendedName>
</protein>
<dbReference type="InterPro" id="IPR013150">
    <property type="entry name" value="TFIIB_cyclin"/>
</dbReference>
<dbReference type="InterPro" id="IPR023486">
    <property type="entry name" value="TFIIB_CS"/>
</dbReference>
<evidence type="ECO:0000256" key="1">
    <source>
        <dbReference type="ARBA" id="ARBA00010857"/>
    </source>
</evidence>
<evidence type="ECO:0000256" key="4">
    <source>
        <dbReference type="ARBA" id="ARBA00023015"/>
    </source>
</evidence>
<feature type="domain" description="Transcription factor TFIIB cyclin-like" evidence="6">
    <location>
        <begin position="5"/>
        <end position="57"/>
    </location>
</feature>
<accession>X1BTP5</accession>
<evidence type="ECO:0000256" key="5">
    <source>
        <dbReference type="ARBA" id="ARBA00023163"/>
    </source>
</evidence>
<dbReference type="PANTHER" id="PTHR11618:SF13">
    <property type="entry name" value="TRANSCRIPTION INITIATION FACTOR IIB"/>
    <property type="match status" value="1"/>
</dbReference>
<dbReference type="PROSITE" id="PS00782">
    <property type="entry name" value="TFIIB"/>
    <property type="match status" value="1"/>
</dbReference>
<dbReference type="GO" id="GO:0017025">
    <property type="term" value="F:TBP-class protein binding"/>
    <property type="evidence" value="ECO:0007669"/>
    <property type="project" value="InterPro"/>
</dbReference>
<evidence type="ECO:0000259" key="6">
    <source>
        <dbReference type="Pfam" id="PF00382"/>
    </source>
</evidence>
<dbReference type="Pfam" id="PF00382">
    <property type="entry name" value="TFIIB"/>
    <property type="match status" value="1"/>
</dbReference>
<sequence>NLTFALSELDRMASNLDLAKNLRETAAKIYRDAVNAHLIRGRSIEGVAAASLYAACRI</sequence>
<dbReference type="InterPro" id="IPR000812">
    <property type="entry name" value="TFIIB"/>
</dbReference>
<evidence type="ECO:0000256" key="3">
    <source>
        <dbReference type="ARBA" id="ARBA00022737"/>
    </source>
</evidence>
<dbReference type="Gene3D" id="1.10.472.10">
    <property type="entry name" value="Cyclin-like"/>
    <property type="match status" value="1"/>
</dbReference>
<dbReference type="GO" id="GO:0097550">
    <property type="term" value="C:transcription preinitiation complex"/>
    <property type="evidence" value="ECO:0007669"/>
    <property type="project" value="TreeGrafter"/>
</dbReference>
<dbReference type="SUPFAM" id="SSF47954">
    <property type="entry name" value="Cyclin-like"/>
    <property type="match status" value="1"/>
</dbReference>
<organism evidence="7">
    <name type="scientific">marine sediment metagenome</name>
    <dbReference type="NCBI Taxonomy" id="412755"/>
    <lineage>
        <taxon>unclassified sequences</taxon>
        <taxon>metagenomes</taxon>
        <taxon>ecological metagenomes</taxon>
    </lineage>
</organism>
<feature type="non-terminal residue" evidence="7">
    <location>
        <position position="1"/>
    </location>
</feature>
<dbReference type="GO" id="GO:0070897">
    <property type="term" value="P:transcription preinitiation complex assembly"/>
    <property type="evidence" value="ECO:0007669"/>
    <property type="project" value="InterPro"/>
</dbReference>
<dbReference type="EMBL" id="BART01015869">
    <property type="protein sequence ID" value="GAG75496.1"/>
    <property type="molecule type" value="Genomic_DNA"/>
</dbReference>
<keyword evidence="5" id="KW-0804">Transcription</keyword>